<organism evidence="1 2">
    <name type="scientific">Dreissena polymorpha</name>
    <name type="common">Zebra mussel</name>
    <name type="synonym">Mytilus polymorpha</name>
    <dbReference type="NCBI Taxonomy" id="45954"/>
    <lineage>
        <taxon>Eukaryota</taxon>
        <taxon>Metazoa</taxon>
        <taxon>Spiralia</taxon>
        <taxon>Lophotrochozoa</taxon>
        <taxon>Mollusca</taxon>
        <taxon>Bivalvia</taxon>
        <taxon>Autobranchia</taxon>
        <taxon>Heteroconchia</taxon>
        <taxon>Euheterodonta</taxon>
        <taxon>Imparidentia</taxon>
        <taxon>Neoheterodontei</taxon>
        <taxon>Myida</taxon>
        <taxon>Dreissenoidea</taxon>
        <taxon>Dreissenidae</taxon>
        <taxon>Dreissena</taxon>
    </lineage>
</organism>
<comment type="caution">
    <text evidence="1">The sequence shown here is derived from an EMBL/GenBank/DDBJ whole genome shotgun (WGS) entry which is preliminary data.</text>
</comment>
<evidence type="ECO:0000313" key="1">
    <source>
        <dbReference type="EMBL" id="KAH3818306.1"/>
    </source>
</evidence>
<sequence length="100" mass="11329">MDNVRRLPFRQRDIIESVFWEEPVLGVYGGVNENAPRVGFEPTNSRSLGGHLIHYTYADYGIVTTDYRGYELTSSVRVDQTTFELTSARVDLGPKLDKCA</sequence>
<accession>A0A9D4GMV2</accession>
<evidence type="ECO:0000313" key="2">
    <source>
        <dbReference type="Proteomes" id="UP000828390"/>
    </source>
</evidence>
<protein>
    <submittedName>
        <fullName evidence="1">Uncharacterized protein</fullName>
    </submittedName>
</protein>
<dbReference type="EMBL" id="JAIWYP010000005">
    <property type="protein sequence ID" value="KAH3818306.1"/>
    <property type="molecule type" value="Genomic_DNA"/>
</dbReference>
<reference evidence="1" key="1">
    <citation type="journal article" date="2019" name="bioRxiv">
        <title>The Genome of the Zebra Mussel, Dreissena polymorpha: A Resource for Invasive Species Research.</title>
        <authorList>
            <person name="McCartney M.A."/>
            <person name="Auch B."/>
            <person name="Kono T."/>
            <person name="Mallez S."/>
            <person name="Zhang Y."/>
            <person name="Obille A."/>
            <person name="Becker A."/>
            <person name="Abrahante J.E."/>
            <person name="Garbe J."/>
            <person name="Badalamenti J.P."/>
            <person name="Herman A."/>
            <person name="Mangelson H."/>
            <person name="Liachko I."/>
            <person name="Sullivan S."/>
            <person name="Sone E.D."/>
            <person name="Koren S."/>
            <person name="Silverstein K.A.T."/>
            <person name="Beckman K.B."/>
            <person name="Gohl D.M."/>
        </authorList>
    </citation>
    <scope>NUCLEOTIDE SEQUENCE</scope>
    <source>
        <strain evidence="1">Duluth1</strain>
        <tissue evidence="1">Whole animal</tissue>
    </source>
</reference>
<name>A0A9D4GMV2_DREPO</name>
<dbReference type="Proteomes" id="UP000828390">
    <property type="component" value="Unassembled WGS sequence"/>
</dbReference>
<proteinExistence type="predicted"/>
<keyword evidence="2" id="KW-1185">Reference proteome</keyword>
<reference evidence="1" key="2">
    <citation type="submission" date="2020-11" db="EMBL/GenBank/DDBJ databases">
        <authorList>
            <person name="McCartney M.A."/>
            <person name="Auch B."/>
            <person name="Kono T."/>
            <person name="Mallez S."/>
            <person name="Becker A."/>
            <person name="Gohl D.M."/>
            <person name="Silverstein K.A.T."/>
            <person name="Koren S."/>
            <person name="Bechman K.B."/>
            <person name="Herman A."/>
            <person name="Abrahante J.E."/>
            <person name="Garbe J."/>
        </authorList>
    </citation>
    <scope>NUCLEOTIDE SEQUENCE</scope>
    <source>
        <strain evidence="1">Duluth1</strain>
        <tissue evidence="1">Whole animal</tissue>
    </source>
</reference>
<dbReference type="AlphaFoldDB" id="A0A9D4GMV2"/>
<gene>
    <name evidence="1" type="ORF">DPMN_119910</name>
</gene>